<gene>
    <name evidence="1" type="ORF">UR35_C0012G0011</name>
</gene>
<protein>
    <submittedName>
        <fullName evidence="1">Uncharacterized protein</fullName>
    </submittedName>
</protein>
<name>A0A0F9ZIW7_9BACT</name>
<evidence type="ECO:0000313" key="1">
    <source>
        <dbReference type="EMBL" id="KKP44054.1"/>
    </source>
</evidence>
<dbReference type="Proteomes" id="UP000034778">
    <property type="component" value="Unassembled WGS sequence"/>
</dbReference>
<proteinExistence type="predicted"/>
<dbReference type="AlphaFoldDB" id="A0A0F9ZIW7"/>
<organism evidence="1 2">
    <name type="scientific">Candidatus Woesebacteria bacterium GW2011_GWB1_33_22</name>
    <dbReference type="NCBI Taxonomy" id="1618566"/>
    <lineage>
        <taxon>Bacteria</taxon>
        <taxon>Candidatus Woeseibacteriota</taxon>
    </lineage>
</organism>
<comment type="caution">
    <text evidence="1">The sequence shown here is derived from an EMBL/GenBank/DDBJ whole genome shotgun (WGS) entry which is preliminary data.</text>
</comment>
<reference evidence="1 2" key="1">
    <citation type="journal article" date="2015" name="Nature">
        <title>rRNA introns, odd ribosomes, and small enigmatic genomes across a large radiation of phyla.</title>
        <authorList>
            <person name="Brown C.T."/>
            <person name="Hug L.A."/>
            <person name="Thomas B.C."/>
            <person name="Sharon I."/>
            <person name="Castelle C.J."/>
            <person name="Singh A."/>
            <person name="Wilkins M.J."/>
            <person name="Williams K.H."/>
            <person name="Banfield J.F."/>
        </authorList>
    </citation>
    <scope>NUCLEOTIDE SEQUENCE [LARGE SCALE GENOMIC DNA]</scope>
</reference>
<accession>A0A0F9ZIW7</accession>
<sequence>MTNKQIIGALAMDLKRVALAQHSHSDDTANRFWQEVMNRKREILSLDLPKYLKNLYEQIEKNTDKDNLLMYSVVLQNYATKQI</sequence>
<evidence type="ECO:0000313" key="2">
    <source>
        <dbReference type="Proteomes" id="UP000034778"/>
    </source>
</evidence>
<dbReference type="EMBL" id="LBOW01000012">
    <property type="protein sequence ID" value="KKP44054.1"/>
    <property type="molecule type" value="Genomic_DNA"/>
</dbReference>
<dbReference type="STRING" id="1618566.UR35_C0012G0011"/>